<keyword evidence="2" id="KW-1185">Reference proteome</keyword>
<dbReference type="Pfam" id="PF17249">
    <property type="entry name" value="DUF5318"/>
    <property type="match status" value="1"/>
</dbReference>
<dbReference type="EMBL" id="CP039247">
    <property type="protein sequence ID" value="QCB29431.1"/>
    <property type="molecule type" value="Genomic_DNA"/>
</dbReference>
<dbReference type="InterPro" id="IPR035169">
    <property type="entry name" value="DUF5318"/>
</dbReference>
<organism evidence="1 2">
    <name type="scientific">Corynebacterium endometrii</name>
    <dbReference type="NCBI Taxonomy" id="2488819"/>
    <lineage>
        <taxon>Bacteria</taxon>
        <taxon>Bacillati</taxon>
        <taxon>Actinomycetota</taxon>
        <taxon>Actinomycetes</taxon>
        <taxon>Mycobacteriales</taxon>
        <taxon>Corynebacteriaceae</taxon>
        <taxon>Corynebacterium</taxon>
    </lineage>
</organism>
<dbReference type="RefSeq" id="WP_168707207.1">
    <property type="nucleotide sequence ID" value="NZ_CP039247.1"/>
</dbReference>
<gene>
    <name evidence="1" type="ORF">CENDO_10905</name>
</gene>
<protein>
    <recommendedName>
        <fullName evidence="3">DUF5318 domain-containing protein</fullName>
    </recommendedName>
</protein>
<evidence type="ECO:0000313" key="2">
    <source>
        <dbReference type="Proteomes" id="UP000296352"/>
    </source>
</evidence>
<name>A0A4P7QHY3_9CORY</name>
<dbReference type="KEGG" id="cee:CENDO_10905"/>
<dbReference type="AlphaFoldDB" id="A0A4P7QHY3"/>
<dbReference type="Proteomes" id="UP000296352">
    <property type="component" value="Chromosome"/>
</dbReference>
<evidence type="ECO:0000313" key="1">
    <source>
        <dbReference type="EMBL" id="QCB29431.1"/>
    </source>
</evidence>
<proteinExistence type="predicted"/>
<sequence length="136" mass="15142">MWIDKVGAIMVGWVSTVGYKHVVSHEWERAAHLRDLRAGRLSRAQVCDADFLLRAAAEHHGVDSPRPCPVCVGPLRLTRWVYGENLGRRSGSARSEEEIAAIAAEGLEFTVHRVEVCPQCHWNHLLSSAVAYCDGR</sequence>
<accession>A0A4P7QHY3</accession>
<reference evidence="1 2" key="1">
    <citation type="submission" date="2019-04" db="EMBL/GenBank/DDBJ databases">
        <title>Corynebacterium endometrii sp. nov., isolated from the uterus of a cow with endometritis.</title>
        <authorList>
            <person name="Ballas P."/>
            <person name="Ruckert C."/>
            <person name="Wagener K."/>
            <person name="Drillich M."/>
            <person name="Kaempfer P."/>
            <person name="Busse H.-J."/>
            <person name="Ehling-Schulz M."/>
        </authorList>
    </citation>
    <scope>NUCLEOTIDE SEQUENCE [LARGE SCALE GENOMIC DNA]</scope>
    <source>
        <strain evidence="1 2">LMM-1653</strain>
    </source>
</reference>
<evidence type="ECO:0008006" key="3">
    <source>
        <dbReference type="Google" id="ProtNLM"/>
    </source>
</evidence>